<name>A0AAW4QTW5_BACCE</name>
<evidence type="ECO:0000313" key="1">
    <source>
        <dbReference type="EMBL" id="MBY0036467.1"/>
    </source>
</evidence>
<proteinExistence type="predicted"/>
<gene>
    <name evidence="1" type="ORF">H7U08_07730</name>
</gene>
<dbReference type="AlphaFoldDB" id="A0AAW4QTW5"/>
<dbReference type="RefSeq" id="WP_221825338.1">
    <property type="nucleotide sequence ID" value="NZ_JACLPZ010000005.1"/>
</dbReference>
<organism evidence="1 2">
    <name type="scientific">Bacillus cereus</name>
    <dbReference type="NCBI Taxonomy" id="1396"/>
    <lineage>
        <taxon>Bacteria</taxon>
        <taxon>Bacillati</taxon>
        <taxon>Bacillota</taxon>
        <taxon>Bacilli</taxon>
        <taxon>Bacillales</taxon>
        <taxon>Bacillaceae</taxon>
        <taxon>Bacillus</taxon>
        <taxon>Bacillus cereus group</taxon>
    </lineage>
</organism>
<dbReference type="Proteomes" id="UP001197806">
    <property type="component" value="Unassembled WGS sequence"/>
</dbReference>
<dbReference type="EMBL" id="JACLPZ010000005">
    <property type="protein sequence ID" value="MBY0036467.1"/>
    <property type="molecule type" value="Genomic_DNA"/>
</dbReference>
<evidence type="ECO:0000313" key="2">
    <source>
        <dbReference type="Proteomes" id="UP001197806"/>
    </source>
</evidence>
<accession>A0AAW4QTW5</accession>
<reference evidence="1" key="1">
    <citation type="submission" date="2020-08" db="EMBL/GenBank/DDBJ databases">
        <title>Fungal Genomes of the International Space Station.</title>
        <authorList>
            <person name="Seuylemezian A."/>
            <person name="Singh N.K."/>
            <person name="Wood J."/>
            <person name="Venkateswaran K."/>
        </authorList>
    </citation>
    <scope>NUCLEOTIDE SEQUENCE</scope>
    <source>
        <strain evidence="1">I2-B2</strain>
    </source>
</reference>
<comment type="caution">
    <text evidence="1">The sequence shown here is derived from an EMBL/GenBank/DDBJ whole genome shotgun (WGS) entry which is preliminary data.</text>
</comment>
<sequence length="65" mass="7234">MYKIQVFIGLNPKANTLIDVGTNQDLTFETLDEAAQHAMKLRAGSSLGVWFKVVPIEKEEDVNAQ</sequence>
<evidence type="ECO:0008006" key="3">
    <source>
        <dbReference type="Google" id="ProtNLM"/>
    </source>
</evidence>
<protein>
    <recommendedName>
        <fullName evidence="3">Phage protein</fullName>
    </recommendedName>
</protein>